<reference evidence="5 6" key="1">
    <citation type="journal article" date="2019" name="Int. J. Syst. Evol. Microbiol.">
        <title>The Global Catalogue of Microorganisms (GCM) 10K type strain sequencing project: providing services to taxonomists for standard genome sequencing and annotation.</title>
        <authorList>
            <consortium name="The Broad Institute Genomics Platform"/>
            <consortium name="The Broad Institute Genome Sequencing Center for Infectious Disease"/>
            <person name="Wu L."/>
            <person name="Ma J."/>
        </authorList>
    </citation>
    <scope>NUCLEOTIDE SEQUENCE [LARGE SCALE GENOMIC DNA]</scope>
    <source>
        <strain evidence="5 6">JCM 11896</strain>
    </source>
</reference>
<dbReference type="PANTHER" id="PTHR43320">
    <property type="entry name" value="SUGAR KINASE"/>
    <property type="match status" value="1"/>
</dbReference>
<keyword evidence="3 5" id="KW-0418">Kinase</keyword>
<evidence type="ECO:0000256" key="3">
    <source>
        <dbReference type="ARBA" id="ARBA00022777"/>
    </source>
</evidence>
<protein>
    <submittedName>
        <fullName evidence="5">PfkB family carbohydrate kinase</fullName>
    </submittedName>
</protein>
<dbReference type="PANTHER" id="PTHR43320:SF3">
    <property type="entry name" value="CARBOHYDRATE KINASE PFKB DOMAIN-CONTAINING PROTEIN"/>
    <property type="match status" value="1"/>
</dbReference>
<name>A0ABN1XJJ2_9PSEU</name>
<comment type="caution">
    <text evidence="5">The sequence shown here is derived from an EMBL/GenBank/DDBJ whole genome shotgun (WGS) entry which is preliminary data.</text>
</comment>
<evidence type="ECO:0000256" key="1">
    <source>
        <dbReference type="ARBA" id="ARBA00010688"/>
    </source>
</evidence>
<dbReference type="PROSITE" id="PS00584">
    <property type="entry name" value="PFKB_KINASES_2"/>
    <property type="match status" value="1"/>
</dbReference>
<comment type="similarity">
    <text evidence="1">Belongs to the carbohydrate kinase PfkB family.</text>
</comment>
<evidence type="ECO:0000313" key="6">
    <source>
        <dbReference type="Proteomes" id="UP001501414"/>
    </source>
</evidence>
<dbReference type="InterPro" id="IPR011611">
    <property type="entry name" value="PfkB_dom"/>
</dbReference>
<dbReference type="InterPro" id="IPR002173">
    <property type="entry name" value="Carboh/pur_kinase_PfkB_CS"/>
</dbReference>
<feature type="domain" description="Carbohydrate kinase PfkB" evidence="4">
    <location>
        <begin position="9"/>
        <end position="286"/>
    </location>
</feature>
<dbReference type="InterPro" id="IPR029056">
    <property type="entry name" value="Ribokinase-like"/>
</dbReference>
<evidence type="ECO:0000259" key="4">
    <source>
        <dbReference type="Pfam" id="PF00294"/>
    </source>
</evidence>
<dbReference type="GO" id="GO:0016301">
    <property type="term" value="F:kinase activity"/>
    <property type="evidence" value="ECO:0007669"/>
    <property type="project" value="UniProtKB-KW"/>
</dbReference>
<evidence type="ECO:0000313" key="5">
    <source>
        <dbReference type="EMBL" id="GAA1383257.1"/>
    </source>
</evidence>
<keyword evidence="2" id="KW-0808">Transferase</keyword>
<evidence type="ECO:0000256" key="2">
    <source>
        <dbReference type="ARBA" id="ARBA00022679"/>
    </source>
</evidence>
<dbReference type="Gene3D" id="3.40.1190.20">
    <property type="match status" value="1"/>
</dbReference>
<sequence length="288" mass="28542">MPGTAGTLAVLGDLVEDVVVWASGPLDPGTDTPARIFRRRGGSAANVAAGAALLGAPVRFLGRVGADRVGEALVADLAGGGVDVRVQRHGTTSCVVVLVDADGERTMLPDRGAAAGYTQPDPSVVDGVTLLHLPAYGLLADPCATAARGLAARVRDAGGAVSVDVSSTGVLRAYGPGRFLDDLAALAPAHLLANRDEADLLGLPATAPPRTVVVVKDGGAPARVWTSGPPTRVPAERVDTVRDTTGAGDAFAAGYLTAVLAGARPVPATAAGHRSAARVLAGPGAGGG</sequence>
<proteinExistence type="inferred from homology"/>
<keyword evidence="6" id="KW-1185">Reference proteome</keyword>
<dbReference type="SUPFAM" id="SSF53613">
    <property type="entry name" value="Ribokinase-like"/>
    <property type="match status" value="1"/>
</dbReference>
<gene>
    <name evidence="5" type="ORF">GCM10009613_12460</name>
</gene>
<dbReference type="Pfam" id="PF00294">
    <property type="entry name" value="PfkB"/>
    <property type="match status" value="1"/>
</dbReference>
<organism evidence="5 6">
    <name type="scientific">Pseudonocardia kongjuensis</name>
    <dbReference type="NCBI Taxonomy" id="102227"/>
    <lineage>
        <taxon>Bacteria</taxon>
        <taxon>Bacillati</taxon>
        <taxon>Actinomycetota</taxon>
        <taxon>Actinomycetes</taxon>
        <taxon>Pseudonocardiales</taxon>
        <taxon>Pseudonocardiaceae</taxon>
        <taxon>Pseudonocardia</taxon>
    </lineage>
</organism>
<dbReference type="Proteomes" id="UP001501414">
    <property type="component" value="Unassembled WGS sequence"/>
</dbReference>
<accession>A0ABN1XJJ2</accession>
<dbReference type="EMBL" id="BAAAJK010000004">
    <property type="protein sequence ID" value="GAA1383257.1"/>
    <property type="molecule type" value="Genomic_DNA"/>
</dbReference>
<dbReference type="RefSeq" id="WP_344019225.1">
    <property type="nucleotide sequence ID" value="NZ_BAAAJK010000004.1"/>
</dbReference>
<dbReference type="InterPro" id="IPR052700">
    <property type="entry name" value="Carb_kinase_PfkB-like"/>
</dbReference>